<dbReference type="EMBL" id="BMHA01000003">
    <property type="protein sequence ID" value="GGI04905.1"/>
    <property type="molecule type" value="Genomic_DNA"/>
</dbReference>
<keyword evidence="2" id="KW-0449">Lipoprotein</keyword>
<dbReference type="PANTHER" id="PTHR33608">
    <property type="entry name" value="BLL2464 PROTEIN"/>
    <property type="match status" value="1"/>
</dbReference>
<keyword evidence="3" id="KW-1185">Reference proteome</keyword>
<evidence type="ECO:0000313" key="2">
    <source>
        <dbReference type="EMBL" id="GGI04905.1"/>
    </source>
</evidence>
<dbReference type="InterPro" id="IPR002881">
    <property type="entry name" value="DUF58"/>
</dbReference>
<dbReference type="OrthoDB" id="845740at2"/>
<dbReference type="AlphaFoldDB" id="A0A8J3ET53"/>
<organism evidence="2 3">
    <name type="scientific">Egicoccus halophilus</name>
    <dbReference type="NCBI Taxonomy" id="1670830"/>
    <lineage>
        <taxon>Bacteria</taxon>
        <taxon>Bacillati</taxon>
        <taxon>Actinomycetota</taxon>
        <taxon>Nitriliruptoria</taxon>
        <taxon>Egicoccales</taxon>
        <taxon>Egicoccaceae</taxon>
        <taxon>Egicoccus</taxon>
    </lineage>
</organism>
<feature type="domain" description="DUF58" evidence="1">
    <location>
        <begin position="211"/>
        <end position="387"/>
    </location>
</feature>
<dbReference type="Gene3D" id="3.40.50.410">
    <property type="entry name" value="von Willebrand factor, type A domain"/>
    <property type="match status" value="1"/>
</dbReference>
<accession>A0A8J3ET53</accession>
<proteinExistence type="predicted"/>
<gene>
    <name evidence="2" type="ORF">GCM10011354_11430</name>
</gene>
<name>A0A8J3ET53_9ACTN</name>
<dbReference type="InterPro" id="IPR036465">
    <property type="entry name" value="vWFA_dom_sf"/>
</dbReference>
<reference evidence="2" key="1">
    <citation type="journal article" date="2014" name="Int. J. Syst. Evol. Microbiol.">
        <title>Complete genome sequence of Corynebacterium casei LMG S-19264T (=DSM 44701T), isolated from a smear-ripened cheese.</title>
        <authorList>
            <consortium name="US DOE Joint Genome Institute (JGI-PGF)"/>
            <person name="Walter F."/>
            <person name="Albersmeier A."/>
            <person name="Kalinowski J."/>
            <person name="Ruckert C."/>
        </authorList>
    </citation>
    <scope>NUCLEOTIDE SEQUENCE</scope>
    <source>
        <strain evidence="2">CGMCC 1.14988</strain>
    </source>
</reference>
<dbReference type="PANTHER" id="PTHR33608:SF3">
    <property type="entry name" value="SLR2013 PROTEIN"/>
    <property type="match status" value="1"/>
</dbReference>
<dbReference type="Proteomes" id="UP000650511">
    <property type="component" value="Unassembled WGS sequence"/>
</dbReference>
<evidence type="ECO:0000313" key="3">
    <source>
        <dbReference type="Proteomes" id="UP000650511"/>
    </source>
</evidence>
<comment type="caution">
    <text evidence="2">The sequence shown here is derived from an EMBL/GenBank/DDBJ whole genome shotgun (WGS) entry which is preliminary data.</text>
</comment>
<protein>
    <submittedName>
        <fullName evidence="2">Lipoprotein</fullName>
    </submittedName>
</protein>
<dbReference type="Pfam" id="PF01882">
    <property type="entry name" value="DUF58"/>
    <property type="match status" value="1"/>
</dbReference>
<evidence type="ECO:0000259" key="1">
    <source>
        <dbReference type="Pfam" id="PF01882"/>
    </source>
</evidence>
<sequence length="449" mass="48512">MSVDPPPRLTRRWWAGVLPVPTQRAALALAALVPVVWLVPAPVPWWAPVALVAVLVAVDAYRVPAPWRIGVERELPGVVGLDATTELTWRVHNPTARPVAVAVADELAPSLGAERRRASLQVPAGGRRVERVTLRPARRGTFRPERLTVRVTGPLGLGRRQAERSLPGRIEVHPGFRSRAAAELRVRRQRILDEGLRAIRARGGSSQFEALREYVEGDDVRRIDWPATARSGHAVVRTYRAERNQQVLVLLDTGRLSAGLVEDVPRLDHAMDAVLALATIATRSGDRTALLAFGASVRAVVPSRGDQGQLRRLSSAMHALEPELVESDYGEAFRGALARFPRQSTLVLFTELGAEAVQEQLVPALPLLTRAHAVVVVAVRDPAVEALRDAPAEHAGDAYGAAAAVSVLAARERAADHLRRLGVRVVDAVPGELAGRVGDAYLEVKARGG</sequence>
<reference evidence="2" key="2">
    <citation type="submission" date="2020-09" db="EMBL/GenBank/DDBJ databases">
        <authorList>
            <person name="Sun Q."/>
            <person name="Zhou Y."/>
        </authorList>
    </citation>
    <scope>NUCLEOTIDE SEQUENCE</scope>
    <source>
        <strain evidence="2">CGMCC 1.14988</strain>
    </source>
</reference>